<dbReference type="InterPro" id="IPR006121">
    <property type="entry name" value="HMA_dom"/>
</dbReference>
<organism evidence="2 3">
    <name type="scientific">Vitis vinifera</name>
    <name type="common">Grape</name>
    <dbReference type="NCBI Taxonomy" id="29760"/>
    <lineage>
        <taxon>Eukaryota</taxon>
        <taxon>Viridiplantae</taxon>
        <taxon>Streptophyta</taxon>
        <taxon>Embryophyta</taxon>
        <taxon>Tracheophyta</taxon>
        <taxon>Spermatophyta</taxon>
        <taxon>Magnoliopsida</taxon>
        <taxon>eudicotyledons</taxon>
        <taxon>Gunneridae</taxon>
        <taxon>Pentapetalae</taxon>
        <taxon>rosids</taxon>
        <taxon>Vitales</taxon>
        <taxon>Vitaceae</taxon>
        <taxon>Viteae</taxon>
        <taxon>Vitis</taxon>
    </lineage>
</organism>
<dbReference type="Gene3D" id="3.30.70.100">
    <property type="match status" value="1"/>
</dbReference>
<name>A0ABY9CLS8_VITVI</name>
<evidence type="ECO:0000259" key="1">
    <source>
        <dbReference type="PROSITE" id="PS50846"/>
    </source>
</evidence>
<keyword evidence="3" id="KW-1185">Reference proteome</keyword>
<sequence length="77" mass="8425">MKQKIVMKTHMNCQKCRSKALQIVAEGEGVDFVAIEGDQKDKVVVIGIGVDPIKLTCNLRKKVGPTDIISVSEVKSK</sequence>
<evidence type="ECO:0000313" key="2">
    <source>
        <dbReference type="EMBL" id="WJZ96000.1"/>
    </source>
</evidence>
<dbReference type="PROSITE" id="PS50846">
    <property type="entry name" value="HMA_2"/>
    <property type="match status" value="1"/>
</dbReference>
<gene>
    <name evidence="2" type="ORF">VitviT2T_014729</name>
</gene>
<evidence type="ECO:0000313" key="3">
    <source>
        <dbReference type="Proteomes" id="UP001227230"/>
    </source>
</evidence>
<proteinExistence type="predicted"/>
<dbReference type="Proteomes" id="UP001227230">
    <property type="component" value="Chromosome 10"/>
</dbReference>
<dbReference type="PANTHER" id="PTHR46932">
    <property type="entry name" value="HEAVY METAL-ASSOCIATED ISOPRENYLATED PLANT PROTEIN 47"/>
    <property type="match status" value="1"/>
</dbReference>
<accession>A0ABY9CLS8</accession>
<reference evidence="2 3" key="1">
    <citation type="journal article" date="2023" name="Hortic Res">
        <title>The complete reference genome for grapevine (Vitis vinifera L.) genetics and breeding.</title>
        <authorList>
            <person name="Shi X."/>
            <person name="Cao S."/>
            <person name="Wang X."/>
            <person name="Huang S."/>
            <person name="Wang Y."/>
            <person name="Liu Z."/>
            <person name="Liu W."/>
            <person name="Leng X."/>
            <person name="Peng Y."/>
            <person name="Wang N."/>
            <person name="Wang Y."/>
            <person name="Ma Z."/>
            <person name="Xu X."/>
            <person name="Zhang F."/>
            <person name="Xue H."/>
            <person name="Zhong H."/>
            <person name="Wang Y."/>
            <person name="Zhang K."/>
            <person name="Velt A."/>
            <person name="Avia K."/>
            <person name="Holtgrawe D."/>
            <person name="Grimplet J."/>
            <person name="Matus J.T."/>
            <person name="Ware D."/>
            <person name="Wu X."/>
            <person name="Wang H."/>
            <person name="Liu C."/>
            <person name="Fang Y."/>
            <person name="Rustenholz C."/>
            <person name="Cheng Z."/>
            <person name="Xiao H."/>
            <person name="Zhou Y."/>
        </authorList>
    </citation>
    <scope>NUCLEOTIDE SEQUENCE [LARGE SCALE GENOMIC DNA]</scope>
    <source>
        <strain evidence="3">cv. Pinot noir / PN40024</strain>
        <tissue evidence="2">Leaf</tissue>
    </source>
</reference>
<dbReference type="EMBL" id="CP126657">
    <property type="protein sequence ID" value="WJZ96000.1"/>
    <property type="molecule type" value="Genomic_DNA"/>
</dbReference>
<protein>
    <recommendedName>
        <fullName evidence="1">HMA domain-containing protein</fullName>
    </recommendedName>
</protein>
<dbReference type="PANTHER" id="PTHR46932:SF12">
    <property type="entry name" value="HEAVY METAL-ASSOCIATED ISOPRENYLATED PLANT PROTEIN 47"/>
    <property type="match status" value="1"/>
</dbReference>
<dbReference type="InterPro" id="IPR042885">
    <property type="entry name" value="HIPP47/16"/>
</dbReference>
<feature type="domain" description="HMA" evidence="1">
    <location>
        <begin position="2"/>
        <end position="71"/>
    </location>
</feature>